<dbReference type="PATRIC" id="fig|44252.3.peg.6035"/>
<dbReference type="EMBL" id="JMQA01000052">
    <property type="protein sequence ID" value="KFM93463.1"/>
    <property type="molecule type" value="Genomic_DNA"/>
</dbReference>
<dbReference type="SUPFAM" id="SSF118215">
    <property type="entry name" value="Proton glutamate symport protein"/>
    <property type="match status" value="1"/>
</dbReference>
<dbReference type="GO" id="GO:0006835">
    <property type="term" value="P:dicarboxylic acid transport"/>
    <property type="evidence" value="ECO:0007669"/>
    <property type="project" value="TreeGrafter"/>
</dbReference>
<name>A0A090Y3Y0_PAEMA</name>
<dbReference type="PRINTS" id="PR00173">
    <property type="entry name" value="EDTRNSPORT"/>
</dbReference>
<dbReference type="Gene3D" id="1.10.3860.10">
    <property type="entry name" value="Sodium:dicarboxylate symporter"/>
    <property type="match status" value="1"/>
</dbReference>
<evidence type="ECO:0000256" key="2">
    <source>
        <dbReference type="ARBA" id="ARBA00022448"/>
    </source>
</evidence>
<keyword evidence="3" id="KW-1003">Cell membrane</keyword>
<feature type="transmembrane region" description="Helical" evidence="7">
    <location>
        <begin position="151"/>
        <end position="168"/>
    </location>
</feature>
<keyword evidence="6 7" id="KW-0472">Membrane</keyword>
<dbReference type="PANTHER" id="PTHR42865">
    <property type="entry name" value="PROTON/GLUTAMATE-ASPARTATE SYMPORTER"/>
    <property type="match status" value="1"/>
</dbReference>
<accession>A0A090Y3Y0</accession>
<dbReference type="STRING" id="44252.DJ90_4846"/>
<comment type="caution">
    <text evidence="8">The sequence shown here is derived from an EMBL/GenBank/DDBJ whole genome shotgun (WGS) entry which is preliminary data.</text>
</comment>
<comment type="subcellular location">
    <subcellularLocation>
        <location evidence="1">Cell membrane</location>
        <topology evidence="1">Multi-pass membrane protein</topology>
    </subcellularLocation>
</comment>
<dbReference type="InterPro" id="IPR001991">
    <property type="entry name" value="Na-dicarboxylate_symporter"/>
</dbReference>
<organism evidence="8 9">
    <name type="scientific">Paenibacillus macerans</name>
    <name type="common">Bacillus macerans</name>
    <dbReference type="NCBI Taxonomy" id="44252"/>
    <lineage>
        <taxon>Bacteria</taxon>
        <taxon>Bacillati</taxon>
        <taxon>Bacillota</taxon>
        <taxon>Bacilli</taxon>
        <taxon>Bacillales</taxon>
        <taxon>Paenibacillaceae</taxon>
        <taxon>Paenibacillus</taxon>
    </lineage>
</organism>
<dbReference type="InterPro" id="IPR036458">
    <property type="entry name" value="Na:dicarbo_symporter_sf"/>
</dbReference>
<keyword evidence="4 7" id="KW-0812">Transmembrane</keyword>
<dbReference type="GO" id="GO:0005886">
    <property type="term" value="C:plasma membrane"/>
    <property type="evidence" value="ECO:0007669"/>
    <property type="project" value="UniProtKB-SubCell"/>
</dbReference>
<dbReference type="Proteomes" id="UP000029278">
    <property type="component" value="Unassembled WGS sequence"/>
</dbReference>
<feature type="transmembrane region" description="Helical" evidence="7">
    <location>
        <begin position="45"/>
        <end position="65"/>
    </location>
</feature>
<dbReference type="HOGENOM" id="CLU_019375_4_1_9"/>
<evidence type="ECO:0000313" key="8">
    <source>
        <dbReference type="EMBL" id="KFM93463.1"/>
    </source>
</evidence>
<keyword evidence="2" id="KW-0813">Transport</keyword>
<evidence type="ECO:0000313" key="9">
    <source>
        <dbReference type="Proteomes" id="UP000029278"/>
    </source>
</evidence>
<reference evidence="8 9" key="1">
    <citation type="submission" date="2014-04" db="EMBL/GenBank/DDBJ databases">
        <authorList>
            <person name="Bishop-Lilly K.A."/>
            <person name="Broomall S.M."/>
            <person name="Chain P.S."/>
            <person name="Chertkov O."/>
            <person name="Coyne S.R."/>
            <person name="Daligault H.E."/>
            <person name="Davenport K.W."/>
            <person name="Erkkila T."/>
            <person name="Frey K.G."/>
            <person name="Gibbons H.S."/>
            <person name="Gu W."/>
            <person name="Jaissle J."/>
            <person name="Johnson S.L."/>
            <person name="Koroleva G.I."/>
            <person name="Ladner J.T."/>
            <person name="Lo C.-C."/>
            <person name="Minogue T.D."/>
            <person name="Munk C."/>
            <person name="Palacios G.F."/>
            <person name="Redden C.L."/>
            <person name="Rosenzweig C.N."/>
            <person name="Scholz M.B."/>
            <person name="Teshima H."/>
            <person name="Xu Y."/>
        </authorList>
    </citation>
    <scope>NUCLEOTIDE SEQUENCE [LARGE SCALE GENOMIC DNA]</scope>
    <source>
        <strain evidence="8 9">8244</strain>
    </source>
</reference>
<dbReference type="AlphaFoldDB" id="A0A090Y3Y0"/>
<gene>
    <name evidence="8" type="ORF">DJ90_4846</name>
</gene>
<feature type="transmembrane region" description="Helical" evidence="7">
    <location>
        <begin position="7"/>
        <end position="25"/>
    </location>
</feature>
<keyword evidence="5 7" id="KW-1133">Transmembrane helix</keyword>
<proteinExistence type="predicted"/>
<feature type="transmembrane region" description="Helical" evidence="7">
    <location>
        <begin position="77"/>
        <end position="99"/>
    </location>
</feature>
<evidence type="ECO:0000256" key="4">
    <source>
        <dbReference type="ARBA" id="ARBA00022692"/>
    </source>
</evidence>
<dbReference type="PANTHER" id="PTHR42865:SF7">
    <property type="entry name" value="PROTON_GLUTAMATE-ASPARTATE SYMPORTER"/>
    <property type="match status" value="1"/>
</dbReference>
<evidence type="ECO:0000256" key="5">
    <source>
        <dbReference type="ARBA" id="ARBA00022989"/>
    </source>
</evidence>
<evidence type="ECO:0000256" key="6">
    <source>
        <dbReference type="ARBA" id="ARBA00023136"/>
    </source>
</evidence>
<protein>
    <submittedName>
        <fullName evidence="8">Dicarboxylate symporter family protein</fullName>
    </submittedName>
</protein>
<evidence type="ECO:0000256" key="3">
    <source>
        <dbReference type="ARBA" id="ARBA00022475"/>
    </source>
</evidence>
<dbReference type="GO" id="GO:0015293">
    <property type="term" value="F:symporter activity"/>
    <property type="evidence" value="ECO:0007669"/>
    <property type="project" value="UniProtKB-KW"/>
</dbReference>
<evidence type="ECO:0000256" key="7">
    <source>
        <dbReference type="SAM" id="Phobius"/>
    </source>
</evidence>
<keyword evidence="9" id="KW-1185">Reference proteome</keyword>
<dbReference type="Pfam" id="PF00375">
    <property type="entry name" value="SDF"/>
    <property type="match status" value="1"/>
</dbReference>
<evidence type="ECO:0000256" key="1">
    <source>
        <dbReference type="ARBA" id="ARBA00004651"/>
    </source>
</evidence>
<sequence>MKRFGLAIQIVIGLFLGILVGAIFYGNPEVASYLQPIGNIFIRLIKMIVVPTVISTLIVGVAGVGDFKKLGKIGGKTILYFEIITTIAIIVGLVAANLFQPGVGVDMTNLTKTDIHQYVKAAEATQSHSFVDTFVNIVPNNVFEAIVKGDMLAIIFFSVLFGLGLLQLEKRASLYFVSSRVWRTPCSGS</sequence>